<evidence type="ECO:0000313" key="3">
    <source>
        <dbReference type="Proteomes" id="UP000221394"/>
    </source>
</evidence>
<name>A0A2A9EGP6_9MICO</name>
<accession>A0A2A9EGP6</accession>
<gene>
    <name evidence="2" type="ORF">ATL41_2470</name>
</gene>
<feature type="region of interest" description="Disordered" evidence="1">
    <location>
        <begin position="1"/>
        <end position="64"/>
    </location>
</feature>
<proteinExistence type="predicted"/>
<evidence type="ECO:0000256" key="1">
    <source>
        <dbReference type="SAM" id="MobiDB-lite"/>
    </source>
</evidence>
<keyword evidence="3" id="KW-1185">Reference proteome</keyword>
<dbReference type="AlphaFoldDB" id="A0A2A9EGP6"/>
<feature type="compositionally biased region" description="Polar residues" evidence="1">
    <location>
        <begin position="15"/>
        <end position="24"/>
    </location>
</feature>
<organism evidence="2 3">
    <name type="scientific">Flavimobilis soli</name>
    <dbReference type="NCBI Taxonomy" id="442709"/>
    <lineage>
        <taxon>Bacteria</taxon>
        <taxon>Bacillati</taxon>
        <taxon>Actinomycetota</taxon>
        <taxon>Actinomycetes</taxon>
        <taxon>Micrococcales</taxon>
        <taxon>Jonesiaceae</taxon>
        <taxon>Flavimobilis</taxon>
    </lineage>
</organism>
<dbReference type="Proteomes" id="UP000221394">
    <property type="component" value="Unassembled WGS sequence"/>
</dbReference>
<comment type="caution">
    <text evidence="2">The sequence shown here is derived from an EMBL/GenBank/DDBJ whole genome shotgun (WGS) entry which is preliminary data.</text>
</comment>
<protein>
    <submittedName>
        <fullName evidence="2">Uncharacterized protein</fullName>
    </submittedName>
</protein>
<sequence length="64" mass="7064">MTRMSSHHSGPVDNRVQTLWTAVQDTREGVPDGSDSDTAARAWNCGHRPRAPSPNRLPQSPRTL</sequence>
<evidence type="ECO:0000313" key="2">
    <source>
        <dbReference type="EMBL" id="PFG37701.1"/>
    </source>
</evidence>
<dbReference type="EMBL" id="PDJH01000001">
    <property type="protein sequence ID" value="PFG37701.1"/>
    <property type="molecule type" value="Genomic_DNA"/>
</dbReference>
<reference evidence="2 3" key="1">
    <citation type="submission" date="2017-10" db="EMBL/GenBank/DDBJ databases">
        <title>Sequencing the genomes of 1000 actinobacteria strains.</title>
        <authorList>
            <person name="Klenk H.-P."/>
        </authorList>
    </citation>
    <scope>NUCLEOTIDE SEQUENCE [LARGE SCALE GENOMIC DNA]</scope>
    <source>
        <strain evidence="2 3">DSM 21574</strain>
    </source>
</reference>